<dbReference type="SUPFAM" id="SSF88659">
    <property type="entry name" value="Sigma3 and sigma4 domains of RNA polymerase sigma factors"/>
    <property type="match status" value="1"/>
</dbReference>
<dbReference type="PANTHER" id="PTHR43133:SF8">
    <property type="entry name" value="RNA POLYMERASE SIGMA FACTOR HI_1459-RELATED"/>
    <property type="match status" value="1"/>
</dbReference>
<evidence type="ECO:0000256" key="4">
    <source>
        <dbReference type="ARBA" id="ARBA00023125"/>
    </source>
</evidence>
<evidence type="ECO:0000313" key="9">
    <source>
        <dbReference type="Proteomes" id="UP001501237"/>
    </source>
</evidence>
<keyword evidence="3" id="KW-0731">Sigma factor</keyword>
<dbReference type="SUPFAM" id="SSF88946">
    <property type="entry name" value="Sigma2 domain of RNA polymerase sigma factors"/>
    <property type="match status" value="1"/>
</dbReference>
<gene>
    <name evidence="8" type="ORF">GCM10010468_46150</name>
</gene>
<dbReference type="Pfam" id="PF08281">
    <property type="entry name" value="Sigma70_r4_2"/>
    <property type="match status" value="1"/>
</dbReference>
<dbReference type="Gene3D" id="1.10.10.10">
    <property type="entry name" value="Winged helix-like DNA-binding domain superfamily/Winged helix DNA-binding domain"/>
    <property type="match status" value="1"/>
</dbReference>
<keyword evidence="9" id="KW-1185">Reference proteome</keyword>
<comment type="caution">
    <text evidence="8">The sequence shown here is derived from an EMBL/GenBank/DDBJ whole genome shotgun (WGS) entry which is preliminary data.</text>
</comment>
<sequence>MLDGVDYEGLAAFFVAHHRGLRCYLIAQGCPDSDSDDIVQEAFLIVRQRWSTIVYYDRPKAYLYKVAIRLWYRYAAKLHRSGGRNDHEGVLQLMADPVDHYAHADLLRTLAAWFRRLPPQQRAVAGLRLIADLSVIETAEVLGLSLGTVKSQLSDARRTLTQCRDNDQQADDSQPGKEPPR</sequence>
<dbReference type="EMBL" id="BAAAUV010000011">
    <property type="protein sequence ID" value="GAA3221132.1"/>
    <property type="molecule type" value="Genomic_DNA"/>
</dbReference>
<dbReference type="InterPro" id="IPR036388">
    <property type="entry name" value="WH-like_DNA-bd_sf"/>
</dbReference>
<dbReference type="InterPro" id="IPR039425">
    <property type="entry name" value="RNA_pol_sigma-70-like"/>
</dbReference>
<evidence type="ECO:0000313" key="8">
    <source>
        <dbReference type="EMBL" id="GAA3221132.1"/>
    </source>
</evidence>
<proteinExistence type="inferred from homology"/>
<dbReference type="InterPro" id="IPR007627">
    <property type="entry name" value="RNA_pol_sigma70_r2"/>
</dbReference>
<dbReference type="NCBIfam" id="TIGR02937">
    <property type="entry name" value="sigma70-ECF"/>
    <property type="match status" value="1"/>
</dbReference>
<dbReference type="Proteomes" id="UP001501237">
    <property type="component" value="Unassembled WGS sequence"/>
</dbReference>
<dbReference type="InterPro" id="IPR013324">
    <property type="entry name" value="RNA_pol_sigma_r3/r4-like"/>
</dbReference>
<evidence type="ECO:0000256" key="1">
    <source>
        <dbReference type="ARBA" id="ARBA00010641"/>
    </source>
</evidence>
<dbReference type="InterPro" id="IPR014284">
    <property type="entry name" value="RNA_pol_sigma-70_dom"/>
</dbReference>
<dbReference type="Gene3D" id="1.10.1740.10">
    <property type="match status" value="1"/>
</dbReference>
<evidence type="ECO:0000256" key="3">
    <source>
        <dbReference type="ARBA" id="ARBA00023082"/>
    </source>
</evidence>
<evidence type="ECO:0000256" key="2">
    <source>
        <dbReference type="ARBA" id="ARBA00023015"/>
    </source>
</evidence>
<feature type="domain" description="RNA polymerase sigma factor 70 region 4 type 2" evidence="7">
    <location>
        <begin position="115"/>
        <end position="160"/>
    </location>
</feature>
<keyword evidence="4" id="KW-0238">DNA-binding</keyword>
<evidence type="ECO:0000259" key="6">
    <source>
        <dbReference type="Pfam" id="PF04542"/>
    </source>
</evidence>
<dbReference type="Pfam" id="PF04542">
    <property type="entry name" value="Sigma70_r2"/>
    <property type="match status" value="1"/>
</dbReference>
<dbReference type="InterPro" id="IPR013249">
    <property type="entry name" value="RNA_pol_sigma70_r4_t2"/>
</dbReference>
<dbReference type="CDD" id="cd06171">
    <property type="entry name" value="Sigma70_r4"/>
    <property type="match status" value="1"/>
</dbReference>
<evidence type="ECO:0000256" key="5">
    <source>
        <dbReference type="ARBA" id="ARBA00023163"/>
    </source>
</evidence>
<comment type="similarity">
    <text evidence="1">Belongs to the sigma-70 factor family. ECF subfamily.</text>
</comment>
<protein>
    <submittedName>
        <fullName evidence="8">Sigma-70 family RNA polymerase sigma factor</fullName>
    </submittedName>
</protein>
<organism evidence="8 9">
    <name type="scientific">Actinocorallia longicatena</name>
    <dbReference type="NCBI Taxonomy" id="111803"/>
    <lineage>
        <taxon>Bacteria</taxon>
        <taxon>Bacillati</taxon>
        <taxon>Actinomycetota</taxon>
        <taxon>Actinomycetes</taxon>
        <taxon>Streptosporangiales</taxon>
        <taxon>Thermomonosporaceae</taxon>
        <taxon>Actinocorallia</taxon>
    </lineage>
</organism>
<evidence type="ECO:0000259" key="7">
    <source>
        <dbReference type="Pfam" id="PF08281"/>
    </source>
</evidence>
<dbReference type="PANTHER" id="PTHR43133">
    <property type="entry name" value="RNA POLYMERASE ECF-TYPE SIGMA FACTO"/>
    <property type="match status" value="1"/>
</dbReference>
<accession>A0ABP6QE48</accession>
<keyword evidence="2" id="KW-0805">Transcription regulation</keyword>
<dbReference type="InterPro" id="IPR013325">
    <property type="entry name" value="RNA_pol_sigma_r2"/>
</dbReference>
<keyword evidence="5" id="KW-0804">Transcription</keyword>
<name>A0ABP6QE48_9ACTN</name>
<reference evidence="9" key="1">
    <citation type="journal article" date="2019" name="Int. J. Syst. Evol. Microbiol.">
        <title>The Global Catalogue of Microorganisms (GCM) 10K type strain sequencing project: providing services to taxonomists for standard genome sequencing and annotation.</title>
        <authorList>
            <consortium name="The Broad Institute Genomics Platform"/>
            <consortium name="The Broad Institute Genome Sequencing Center for Infectious Disease"/>
            <person name="Wu L."/>
            <person name="Ma J."/>
        </authorList>
    </citation>
    <scope>NUCLEOTIDE SEQUENCE [LARGE SCALE GENOMIC DNA]</scope>
    <source>
        <strain evidence="9">JCM 9377</strain>
    </source>
</reference>
<feature type="domain" description="RNA polymerase sigma-70 region 2" evidence="6">
    <location>
        <begin position="16"/>
        <end position="79"/>
    </location>
</feature>